<evidence type="ECO:0000313" key="1">
    <source>
        <dbReference type="EMBL" id="TDD12105.1"/>
    </source>
</evidence>
<dbReference type="Proteomes" id="UP000295258">
    <property type="component" value="Unassembled WGS sequence"/>
</dbReference>
<organism evidence="1 2">
    <name type="scientific">Nonomuraea deserti</name>
    <dbReference type="NCBI Taxonomy" id="1848322"/>
    <lineage>
        <taxon>Bacteria</taxon>
        <taxon>Bacillati</taxon>
        <taxon>Actinomycetota</taxon>
        <taxon>Actinomycetes</taxon>
        <taxon>Streptosporangiales</taxon>
        <taxon>Streptosporangiaceae</taxon>
        <taxon>Nonomuraea</taxon>
    </lineage>
</organism>
<dbReference type="EMBL" id="SMKO01000004">
    <property type="protein sequence ID" value="TDD12105.1"/>
    <property type="molecule type" value="Genomic_DNA"/>
</dbReference>
<dbReference type="RefSeq" id="WP_132591730.1">
    <property type="nucleotide sequence ID" value="NZ_SMKO01000004.1"/>
</dbReference>
<evidence type="ECO:0008006" key="3">
    <source>
        <dbReference type="Google" id="ProtNLM"/>
    </source>
</evidence>
<dbReference type="AlphaFoldDB" id="A0A4R4WA25"/>
<protein>
    <recommendedName>
        <fullName evidence="3">DUF3253 domain-containing protein</fullName>
    </recommendedName>
</protein>
<reference evidence="1 2" key="1">
    <citation type="submission" date="2019-03" db="EMBL/GenBank/DDBJ databases">
        <title>Draft genome sequences of novel Actinobacteria.</title>
        <authorList>
            <person name="Sahin N."/>
            <person name="Ay H."/>
            <person name="Saygin H."/>
        </authorList>
    </citation>
    <scope>NUCLEOTIDE SEQUENCE [LARGE SCALE GENOMIC DNA]</scope>
    <source>
        <strain evidence="1 2">KC310</strain>
    </source>
</reference>
<comment type="caution">
    <text evidence="1">The sequence shown here is derived from an EMBL/GenBank/DDBJ whole genome shotgun (WGS) entry which is preliminary data.</text>
</comment>
<keyword evidence="2" id="KW-1185">Reference proteome</keyword>
<proteinExistence type="predicted"/>
<gene>
    <name evidence="1" type="ORF">E1292_03030</name>
</gene>
<evidence type="ECO:0000313" key="2">
    <source>
        <dbReference type="Proteomes" id="UP000295258"/>
    </source>
</evidence>
<name>A0A4R4WA25_9ACTN</name>
<sequence length="90" mass="9713">MSDGYPTAAQREALRLICGHGRLGTEQLGRHLLQVRRPSTNPGYARAIARMAGTLTWRLQAQGFITETADGAWVTNASGRGLISCSSERA</sequence>
<accession>A0A4R4WA25</accession>